<evidence type="ECO:0000313" key="2">
    <source>
        <dbReference type="WBParaSite" id="PS1159_v2.g17462.t1"/>
    </source>
</evidence>
<name>A0AC35FJ15_9BILA</name>
<proteinExistence type="predicted"/>
<dbReference type="WBParaSite" id="PS1159_v2.g17462.t1">
    <property type="protein sequence ID" value="PS1159_v2.g17462.t1"/>
    <property type="gene ID" value="PS1159_v2.g17462"/>
</dbReference>
<accession>A0AC35FJ15</accession>
<reference evidence="2" key="1">
    <citation type="submission" date="2022-11" db="UniProtKB">
        <authorList>
            <consortium name="WormBaseParasite"/>
        </authorList>
    </citation>
    <scope>IDENTIFICATION</scope>
</reference>
<organism evidence="1 2">
    <name type="scientific">Panagrolaimus sp. PS1159</name>
    <dbReference type="NCBI Taxonomy" id="55785"/>
    <lineage>
        <taxon>Eukaryota</taxon>
        <taxon>Metazoa</taxon>
        <taxon>Ecdysozoa</taxon>
        <taxon>Nematoda</taxon>
        <taxon>Chromadorea</taxon>
        <taxon>Rhabditida</taxon>
        <taxon>Tylenchina</taxon>
        <taxon>Panagrolaimomorpha</taxon>
        <taxon>Panagrolaimoidea</taxon>
        <taxon>Panagrolaimidae</taxon>
        <taxon>Panagrolaimus</taxon>
    </lineage>
</organism>
<protein>
    <submittedName>
        <fullName evidence="2">Uncharacterized protein</fullName>
    </submittedName>
</protein>
<evidence type="ECO:0000313" key="1">
    <source>
        <dbReference type="Proteomes" id="UP000887580"/>
    </source>
</evidence>
<sequence length="95" mass="10931">MEVEELSASDILIRKWFSRTFRASIATFLSFQLFDFLFNPIWMHGYLWTLNQPADVDLSSQSSGILVERQLNVSSHFERIFVSIASVIAVAFVLK</sequence>
<dbReference type="Proteomes" id="UP000887580">
    <property type="component" value="Unplaced"/>
</dbReference>